<evidence type="ECO:0000313" key="3">
    <source>
        <dbReference type="EMBL" id="THC94872.1"/>
    </source>
</evidence>
<dbReference type="GO" id="GO:0016655">
    <property type="term" value="F:oxidoreductase activity, acting on NAD(P)H, quinone or similar compound as acceptor"/>
    <property type="evidence" value="ECO:0007669"/>
    <property type="project" value="TreeGrafter"/>
</dbReference>
<feature type="domain" description="NADPH-dependent FMN reductase-like" evidence="1">
    <location>
        <begin position="50"/>
        <end position="95"/>
    </location>
</feature>
<keyword evidence="4" id="KW-1185">Reference proteome</keyword>
<dbReference type="GeneID" id="54327974"/>
<organism evidence="3 4">
    <name type="scientific">Aspergillus tanneri</name>
    <dbReference type="NCBI Taxonomy" id="1220188"/>
    <lineage>
        <taxon>Eukaryota</taxon>
        <taxon>Fungi</taxon>
        <taxon>Dikarya</taxon>
        <taxon>Ascomycota</taxon>
        <taxon>Pezizomycotina</taxon>
        <taxon>Eurotiomycetes</taxon>
        <taxon>Eurotiomycetidae</taxon>
        <taxon>Eurotiales</taxon>
        <taxon>Aspergillaceae</taxon>
        <taxon>Aspergillus</taxon>
        <taxon>Aspergillus subgen. Circumdati</taxon>
    </lineage>
</organism>
<evidence type="ECO:0000313" key="4">
    <source>
        <dbReference type="Proteomes" id="UP000308092"/>
    </source>
</evidence>
<dbReference type="PANTHER" id="PTHR43590">
    <property type="entry name" value="ARSENIC RESISTANCE PROTEIN ARSH (AFU_ORTHOLOGUE AFUA_5G15030)"/>
    <property type="match status" value="1"/>
</dbReference>
<dbReference type="VEuPathDB" id="FungiDB:EYZ11_005634"/>
<proteinExistence type="predicted"/>
<dbReference type="InterPro" id="IPR029039">
    <property type="entry name" value="Flavoprotein-like_sf"/>
</dbReference>
<accession>A0A4S3JHQ4</accession>
<reference evidence="3 4" key="1">
    <citation type="submission" date="2019-03" db="EMBL/GenBank/DDBJ databases">
        <title>The genome sequence of a newly discovered highly antifungal drug resistant Aspergillus species, Aspergillus tanneri NIH 1004.</title>
        <authorList>
            <person name="Mounaud S."/>
            <person name="Singh I."/>
            <person name="Joardar V."/>
            <person name="Pakala S."/>
            <person name="Pakala S."/>
            <person name="Venepally P."/>
            <person name="Hoover J."/>
            <person name="Nierman W."/>
            <person name="Chung J."/>
            <person name="Losada L."/>
        </authorList>
    </citation>
    <scope>NUCLEOTIDE SEQUENCE [LARGE SCALE GENOMIC DNA]</scope>
    <source>
        <strain evidence="3 4">NIH1004</strain>
    </source>
</reference>
<dbReference type="Proteomes" id="UP000308092">
    <property type="component" value="Unassembled WGS sequence"/>
</dbReference>
<protein>
    <recommendedName>
        <fullName evidence="1">NADPH-dependent FMN reductase-like domain-containing protein</fullName>
    </recommendedName>
</protein>
<dbReference type="Gene3D" id="3.40.50.360">
    <property type="match status" value="1"/>
</dbReference>
<dbReference type="PANTHER" id="PTHR43590:SF1">
    <property type="entry name" value="ARSENIC RESISTANCE PROTEIN ARSH (AFU_ORTHOLOGUE AFUA_5G15030)"/>
    <property type="match status" value="1"/>
</dbReference>
<dbReference type="OrthoDB" id="8300214at2759"/>
<comment type="caution">
    <text evidence="3">The sequence shown here is derived from an EMBL/GenBank/DDBJ whole genome shotgun (WGS) entry which is preliminary data.</text>
</comment>
<evidence type="ECO:0000259" key="1">
    <source>
        <dbReference type="Pfam" id="PF03358"/>
    </source>
</evidence>
<dbReference type="Proteomes" id="UP000324241">
    <property type="component" value="Unassembled WGS sequence"/>
</dbReference>
<reference evidence="2 5" key="2">
    <citation type="submission" date="2019-08" db="EMBL/GenBank/DDBJ databases">
        <title>The genome sequence of a newly discovered highly antifungal drug resistant Aspergillus species, Aspergillus tanneri NIH 1004.</title>
        <authorList>
            <person name="Mounaud S."/>
            <person name="Singh I."/>
            <person name="Joardar V."/>
            <person name="Pakala S."/>
            <person name="Pakala S."/>
            <person name="Venepally P."/>
            <person name="Chung J.K."/>
            <person name="Losada L."/>
            <person name="Nierman W.C."/>
        </authorList>
    </citation>
    <scope>NUCLEOTIDE SEQUENCE [LARGE SCALE GENOMIC DNA]</scope>
    <source>
        <strain evidence="2 5">NIH1004</strain>
    </source>
</reference>
<dbReference type="InterPro" id="IPR005025">
    <property type="entry name" value="FMN_Rdtase-like_dom"/>
</dbReference>
<gene>
    <name evidence="2" type="ORF">ATNIH1004_005272</name>
    <name evidence="3" type="ORF">EYZ11_005634</name>
</gene>
<sequence length="107" mass="11914">MQNGIGYPSRKYRPFILNADTADDWVNGLELTSVLDIAENNLRNTSERLKILVLYGSLRRGSYSRLVAFEACCILFRLGCDMRVFELEGLPAKNDTGHNHPKGAGAP</sequence>
<name>A0A4S3JHQ4_9EURO</name>
<dbReference type="EMBL" id="QUQM01000003">
    <property type="protein sequence ID" value="KAA8649371.1"/>
    <property type="molecule type" value="Genomic_DNA"/>
</dbReference>
<evidence type="ECO:0000313" key="2">
    <source>
        <dbReference type="EMBL" id="KAA8649371.1"/>
    </source>
</evidence>
<dbReference type="SUPFAM" id="SSF52218">
    <property type="entry name" value="Flavoproteins"/>
    <property type="match status" value="1"/>
</dbReference>
<dbReference type="AlphaFoldDB" id="A0A4S3JHQ4"/>
<dbReference type="InterPro" id="IPR014063">
    <property type="entry name" value="Arsenate-R_ArsH"/>
</dbReference>
<dbReference type="Pfam" id="PF03358">
    <property type="entry name" value="FMN_red"/>
    <property type="match status" value="1"/>
</dbReference>
<dbReference type="STRING" id="1220188.A0A4S3JHQ4"/>
<dbReference type="EMBL" id="SOSA01000184">
    <property type="protein sequence ID" value="THC94872.1"/>
    <property type="molecule type" value="Genomic_DNA"/>
</dbReference>
<evidence type="ECO:0000313" key="5">
    <source>
        <dbReference type="Proteomes" id="UP000324241"/>
    </source>
</evidence>
<dbReference type="RefSeq" id="XP_033428732.1">
    <property type="nucleotide sequence ID" value="XM_033569926.1"/>
</dbReference>